<dbReference type="OrthoDB" id="3259063at2759"/>
<sequence length="157" mass="17395">MATSPSTAFSGSDVSAEFGALKTRLDSIERTQERLSAEFEALKTQFTQLETDRGPGFEEYLGFYPRCAWLTFFSSQQRLPARLHNSRATIMKATLKTPVAANGKPAPGFPTSRGEFEHITKERYEALLKAYGQPLKGDTEAKREALRAFAGIPQDGQ</sequence>
<evidence type="ECO:0000256" key="1">
    <source>
        <dbReference type="SAM" id="Coils"/>
    </source>
</evidence>
<feature type="coiled-coil region" evidence="1">
    <location>
        <begin position="25"/>
        <end position="52"/>
    </location>
</feature>
<dbReference type="Proteomes" id="UP000053820">
    <property type="component" value="Unassembled WGS sequence"/>
</dbReference>
<keyword evidence="3" id="KW-1185">Reference proteome</keyword>
<evidence type="ECO:0000313" key="3">
    <source>
        <dbReference type="Proteomes" id="UP000053820"/>
    </source>
</evidence>
<dbReference type="AlphaFoldDB" id="A0A0C9W558"/>
<dbReference type="EMBL" id="KN839860">
    <property type="protein sequence ID" value="KIJ61723.1"/>
    <property type="molecule type" value="Genomic_DNA"/>
</dbReference>
<name>A0A0C9W558_9AGAM</name>
<proteinExistence type="predicted"/>
<reference evidence="2 3" key="1">
    <citation type="submission" date="2014-04" db="EMBL/GenBank/DDBJ databases">
        <title>Evolutionary Origins and Diversification of the Mycorrhizal Mutualists.</title>
        <authorList>
            <consortium name="DOE Joint Genome Institute"/>
            <consortium name="Mycorrhizal Genomics Consortium"/>
            <person name="Kohler A."/>
            <person name="Kuo A."/>
            <person name="Nagy L.G."/>
            <person name="Floudas D."/>
            <person name="Copeland A."/>
            <person name="Barry K.W."/>
            <person name="Cichocki N."/>
            <person name="Veneault-Fourrey C."/>
            <person name="LaButti K."/>
            <person name="Lindquist E.A."/>
            <person name="Lipzen A."/>
            <person name="Lundell T."/>
            <person name="Morin E."/>
            <person name="Murat C."/>
            <person name="Riley R."/>
            <person name="Ohm R."/>
            <person name="Sun H."/>
            <person name="Tunlid A."/>
            <person name="Henrissat B."/>
            <person name="Grigoriev I.V."/>
            <person name="Hibbett D.S."/>
            <person name="Martin F."/>
        </authorList>
    </citation>
    <scope>NUCLEOTIDE SEQUENCE [LARGE SCALE GENOMIC DNA]</scope>
    <source>
        <strain evidence="2 3">MD-312</strain>
    </source>
</reference>
<dbReference type="HOGENOM" id="CLU_081036_0_0_1"/>
<gene>
    <name evidence="2" type="ORF">HYDPIDRAFT_115532</name>
</gene>
<protein>
    <submittedName>
        <fullName evidence="2">Uncharacterized protein</fullName>
    </submittedName>
</protein>
<evidence type="ECO:0000313" key="2">
    <source>
        <dbReference type="EMBL" id="KIJ61723.1"/>
    </source>
</evidence>
<keyword evidence="1" id="KW-0175">Coiled coil</keyword>
<accession>A0A0C9W558</accession>
<organism evidence="2 3">
    <name type="scientific">Hydnomerulius pinastri MD-312</name>
    <dbReference type="NCBI Taxonomy" id="994086"/>
    <lineage>
        <taxon>Eukaryota</taxon>
        <taxon>Fungi</taxon>
        <taxon>Dikarya</taxon>
        <taxon>Basidiomycota</taxon>
        <taxon>Agaricomycotina</taxon>
        <taxon>Agaricomycetes</taxon>
        <taxon>Agaricomycetidae</taxon>
        <taxon>Boletales</taxon>
        <taxon>Boletales incertae sedis</taxon>
        <taxon>Leucogyrophana</taxon>
    </lineage>
</organism>